<name>A0A0F9A2T2_9ZZZZ</name>
<reference evidence="1" key="1">
    <citation type="journal article" date="2015" name="Nature">
        <title>Complex archaea that bridge the gap between prokaryotes and eukaryotes.</title>
        <authorList>
            <person name="Spang A."/>
            <person name="Saw J.H."/>
            <person name="Jorgensen S.L."/>
            <person name="Zaremba-Niedzwiedzka K."/>
            <person name="Martijn J."/>
            <person name="Lind A.E."/>
            <person name="van Eijk R."/>
            <person name="Schleper C."/>
            <person name="Guy L."/>
            <person name="Ettema T.J."/>
        </authorList>
    </citation>
    <scope>NUCLEOTIDE SEQUENCE</scope>
</reference>
<evidence type="ECO:0000313" key="1">
    <source>
        <dbReference type="EMBL" id="KKL03800.1"/>
    </source>
</evidence>
<gene>
    <name evidence="1" type="ORF">LCGC14_2622490</name>
</gene>
<dbReference type="EMBL" id="LAZR01044786">
    <property type="protein sequence ID" value="KKL03800.1"/>
    <property type="molecule type" value="Genomic_DNA"/>
</dbReference>
<organism evidence="1">
    <name type="scientific">marine sediment metagenome</name>
    <dbReference type="NCBI Taxonomy" id="412755"/>
    <lineage>
        <taxon>unclassified sequences</taxon>
        <taxon>metagenomes</taxon>
        <taxon>ecological metagenomes</taxon>
    </lineage>
</organism>
<accession>A0A0F9A2T2</accession>
<comment type="caution">
    <text evidence="1">The sequence shown here is derived from an EMBL/GenBank/DDBJ whole genome shotgun (WGS) entry which is preliminary data.</text>
</comment>
<dbReference type="AlphaFoldDB" id="A0A0F9A2T2"/>
<sequence>MAIQNPTESCTRCGRPIKRDGQTCFFKGARWLCVSPSDNTVIQVDGLLLRTGDNYGRPVPILEDYYE</sequence>
<protein>
    <submittedName>
        <fullName evidence="1">Uncharacterized protein</fullName>
    </submittedName>
</protein>
<proteinExistence type="predicted"/>